<keyword evidence="5" id="KW-1185">Reference proteome</keyword>
<dbReference type="Pfam" id="PF20155">
    <property type="entry name" value="TMP_3"/>
    <property type="match status" value="1"/>
</dbReference>
<dbReference type="Proteomes" id="UP000226177">
    <property type="component" value="Segment"/>
</dbReference>
<evidence type="ECO:0000256" key="1">
    <source>
        <dbReference type="ARBA" id="ARBA00022465"/>
    </source>
</evidence>
<evidence type="ECO:0000256" key="2">
    <source>
        <dbReference type="SAM" id="Phobius"/>
    </source>
</evidence>
<feature type="transmembrane region" description="Helical" evidence="2">
    <location>
        <begin position="807"/>
        <end position="829"/>
    </location>
</feature>
<feature type="transmembrane region" description="Helical" evidence="2">
    <location>
        <begin position="1098"/>
        <end position="1122"/>
    </location>
</feature>
<feature type="transmembrane region" description="Helical" evidence="2">
    <location>
        <begin position="716"/>
        <end position="736"/>
    </location>
</feature>
<dbReference type="NCBIfam" id="TIGR02675">
    <property type="entry name" value="tape_meas_nterm"/>
    <property type="match status" value="1"/>
</dbReference>
<keyword evidence="1" id="KW-1245">Viral tail assembly</keyword>
<dbReference type="GO" id="GO:0098003">
    <property type="term" value="P:viral tail assembly"/>
    <property type="evidence" value="ECO:0007669"/>
    <property type="project" value="UniProtKB-KW"/>
</dbReference>
<accession>A0A0U3TJ44</accession>
<name>A0A0U3TJ44_9CAUD</name>
<feature type="transmembrane region" description="Helical" evidence="2">
    <location>
        <begin position="687"/>
        <end position="704"/>
    </location>
</feature>
<evidence type="ECO:0000313" key="4">
    <source>
        <dbReference type="EMBL" id="ALY09001.1"/>
    </source>
</evidence>
<feature type="transmembrane region" description="Helical" evidence="2">
    <location>
        <begin position="984"/>
        <end position="1004"/>
    </location>
</feature>
<feature type="transmembrane region" description="Helical" evidence="2">
    <location>
        <begin position="780"/>
        <end position="801"/>
    </location>
</feature>
<feature type="transmembrane region" description="Helical" evidence="2">
    <location>
        <begin position="841"/>
        <end position="861"/>
    </location>
</feature>
<feature type="transmembrane region" description="Helical" evidence="2">
    <location>
        <begin position="926"/>
        <end position="949"/>
    </location>
</feature>
<evidence type="ECO:0000259" key="3">
    <source>
        <dbReference type="Pfam" id="PF20155"/>
    </source>
</evidence>
<feature type="transmembrane region" description="Helical" evidence="2">
    <location>
        <begin position="867"/>
        <end position="891"/>
    </location>
</feature>
<reference evidence="4 5" key="1">
    <citation type="submission" date="2015-11" db="EMBL/GenBank/DDBJ databases">
        <authorList>
            <person name="Schneider V.M."/>
            <person name="Bradley K.W."/>
            <person name="Asai D.J."/>
            <person name="Bowman C.A."/>
            <person name="Russell D.A."/>
            <person name="Pope W.H."/>
            <person name="Jacobs-Sera D."/>
            <person name="Hendrix R.W."/>
            <person name="Hatfull G.F."/>
        </authorList>
    </citation>
    <scope>NUCLEOTIDE SEQUENCE [LARGE SCALE GENOMIC DNA]</scope>
</reference>
<protein>
    <submittedName>
        <fullName evidence="4">Tape measure protein</fullName>
    </submittedName>
</protein>
<evidence type="ECO:0000313" key="5">
    <source>
        <dbReference type="Proteomes" id="UP000226177"/>
    </source>
</evidence>
<sequence>MSSIDERVVQMKFDNGQFAKGVADTRGALDKLKQGLNLDGATKSLEGLDAAGKRFSLEGIAKGVADLGQKFSALSVIGITALTNITNKAVNAGMAFAKSFTIQPIMDGFNEYELKMGSIQTILANTARHGTSLETVTAEFGKLNEYSDKTIYNFGDMTRNIGLFTASGIKVEDATTMIKGFSNAAATTGTTAAAAAGAAYQLSQSLGDGKITLETWNSLSNAGMGNKNMQEGLIKIADAMGTFVNTGTNATEASKSFNKSLEKGWLAPDVMSNYLKIMSGDMDDAAIAALGLSEESVKAFRAEATMAEEAATKVRTFSQLVGTLKESVGSGWSETFELLIGDFTQATDLFTKVNDTIGGMIGKASKARNDLLRGWMEAGGRTELISGISAAFDALVSIMKVAGDAWRSVFPPITVDTLTSLTGKLTAFLKGLQPSASTLEKLSRIFKGLFSIMDIGWTTVMLLWGVFQRLFSGLGPASAGLLEIIARFGDFITKLAETYKNSDKVHAFFVGLTPILKAPGQAINWLVEQLVKLWDKLKMFKPNFDTGGFTTGMNNLKSSIEKLKPTGDAVHKVWSGVVEMFKKVMDIGKQLGRELGEFFSKLAPEISNGFANINWNVIMGMLGTGLLASIALMIKKFTGGGLIQQIKDAFFGDGDDDDDGPGFLDKIKETLGGVTDTLSNMQTTLKAGTLVAIAAALALMAYALSEIAKIEPGRIVGALGAMTAMMGQLIGAMILFDRINPVTSIGTLIGLGTSMILLAIAINILADAVAELGKLDIKELIKGVGAVITLLLGMAVAARIMSTQTGVLVRTGISMILLATAIKILASAVGDFAGMDWQKMMQGLIGVGAVLGGLVLFTQLAKANKGAMGSAAGLILLGIAIKILASAVADFAAMDWQKMMQGLVAMGMVLGGLAAFSRLVNPAQMITMGVSLVIIAAAMKVFAIALKALGDLDWQKMMQGLIAMGIIMGGIALFSNLVNPAGMIIMAASMIVIAIALDQLADVLKKLGGMSWEEVVRGLVALAGSLLIMAGAMYLMSAALPGAAALLVMAAALRIFVPVLQTMGNMSWEQIWTGIGALALSLLTLGVAGAVLGLLSPLFLAFGAALLVVGAGALLTGAGMLLMSTALTALSVAGAVGLGVLVAGVTALLGLIPYGVTQIGLGIVAFTKVIGENVPTFVEAAVKMLLGFLEGLRKVLPEIAKFIVDMLLMILQTIEGKLPDIIQSGFNILIGFLQGISNNIGRVVTVAVDLIVNFLNGIANNIGRIIEAGANLVVKFLEGIGNNIGKITDAGADLIIKAINAVTNTINTRSGELREAGGKLAIAIADGMTGGMASKAANIAQQAWDLGAKAIGAIKEAIDSHSPSKESRKLGAYLGQGFALGIRDLGYMSQRSAGEVGSSALEAMKASIANAGKDLDGGMTMHPTITPVLDLSGVRKESDRIAGMLTLPALDIMGTYQTAAAVVASQREQARIDAENDEYYPGDDPRGPNITYIQNLNSPKPLSREEIYRGTRNQLSEIKSSKGVLTANAV</sequence>
<feature type="transmembrane region" description="Helical" evidence="2">
    <location>
        <begin position="1129"/>
        <end position="1152"/>
    </location>
</feature>
<feature type="transmembrane region" description="Helical" evidence="2">
    <location>
        <begin position="1042"/>
        <end position="1060"/>
    </location>
</feature>
<organism evidence="4 5">
    <name type="scientific">Arthrobacter phage Gordon</name>
    <dbReference type="NCBI Taxonomy" id="1772298"/>
    <lineage>
        <taxon>Viruses</taxon>
        <taxon>Duplodnaviria</taxon>
        <taxon>Heunggongvirae</taxon>
        <taxon>Uroviricota</taxon>
        <taxon>Caudoviricetes</taxon>
        <taxon>Gordonvirus</taxon>
        <taxon>Gordonvirus gordon</taxon>
    </lineage>
</organism>
<keyword evidence="2" id="KW-0812">Transmembrane</keyword>
<feature type="transmembrane region" description="Helical" evidence="2">
    <location>
        <begin position="613"/>
        <end position="634"/>
    </location>
</feature>
<dbReference type="InterPro" id="IPR013491">
    <property type="entry name" value="Tape_meas_N"/>
</dbReference>
<dbReference type="EMBL" id="KU160646">
    <property type="protein sequence ID" value="ALY09001.1"/>
    <property type="molecule type" value="Genomic_DNA"/>
</dbReference>
<dbReference type="RefSeq" id="YP_009603487.1">
    <property type="nucleotide sequence ID" value="NC_041952.1"/>
</dbReference>
<dbReference type="GeneID" id="40079368"/>
<feature type="transmembrane region" description="Helical" evidence="2">
    <location>
        <begin position="748"/>
        <end position="768"/>
    </location>
</feature>
<feature type="domain" description="Tape measure protein N-terminal" evidence="3">
    <location>
        <begin position="129"/>
        <end position="287"/>
    </location>
</feature>
<keyword evidence="2" id="KW-1133">Transmembrane helix</keyword>
<keyword evidence="2" id="KW-0472">Membrane</keyword>
<feature type="transmembrane region" description="Helical" evidence="2">
    <location>
        <begin position="903"/>
        <end position="920"/>
    </location>
</feature>
<gene>
    <name evidence="4" type="primary">26</name>
    <name evidence="4" type="ORF">GORDON_26</name>
</gene>
<feature type="transmembrane region" description="Helical" evidence="2">
    <location>
        <begin position="1072"/>
        <end position="1092"/>
    </location>
</feature>
<proteinExistence type="predicted"/>
<feature type="transmembrane region" description="Helical" evidence="2">
    <location>
        <begin position="1016"/>
        <end position="1036"/>
    </location>
</feature>
<keyword evidence="1" id="KW-1188">Viral release from host cell</keyword>
<dbReference type="KEGG" id="vg:40079368"/>